<comment type="caution">
    <text evidence="2">The sequence shown here is derived from an EMBL/GenBank/DDBJ whole genome shotgun (WGS) entry which is preliminary data.</text>
</comment>
<evidence type="ECO:0000256" key="1">
    <source>
        <dbReference type="SAM" id="MobiDB-lite"/>
    </source>
</evidence>
<dbReference type="Proteomes" id="UP001196530">
    <property type="component" value="Unassembled WGS sequence"/>
</dbReference>
<feature type="region of interest" description="Disordered" evidence="1">
    <location>
        <begin position="436"/>
        <end position="455"/>
    </location>
</feature>
<protein>
    <submittedName>
        <fullName evidence="2">Uncharacterized protein</fullName>
    </submittedName>
</protein>
<gene>
    <name evidence="2" type="ORF">KL928_002917</name>
</gene>
<evidence type="ECO:0000313" key="2">
    <source>
        <dbReference type="EMBL" id="KAG7819049.1"/>
    </source>
</evidence>
<reference evidence="2" key="1">
    <citation type="journal article" date="2021" name="G3 (Bethesda)">
        <title>Genomic diversity, chromosomal rearrangements, and interspecies hybridization in the ogataea polymorpha species complex.</title>
        <authorList>
            <person name="Hanson S.J."/>
            <person name="Cinneide E.O."/>
            <person name="Salzberg L.I."/>
            <person name="Wolfe K.H."/>
            <person name="McGowan J."/>
            <person name="Fitzpatrick D.A."/>
            <person name="Matlin K."/>
        </authorList>
    </citation>
    <scope>NUCLEOTIDE SEQUENCE</scope>
    <source>
        <strain evidence="2">61-244</strain>
    </source>
</reference>
<accession>A0AAN6DGK6</accession>
<dbReference type="RefSeq" id="XP_043060071.1">
    <property type="nucleotide sequence ID" value="XM_043203446.1"/>
</dbReference>
<feature type="compositionally biased region" description="Low complexity" evidence="1">
    <location>
        <begin position="436"/>
        <end position="447"/>
    </location>
</feature>
<evidence type="ECO:0000313" key="3">
    <source>
        <dbReference type="Proteomes" id="UP001196530"/>
    </source>
</evidence>
<feature type="compositionally biased region" description="Basic residues" evidence="1">
    <location>
        <begin position="332"/>
        <end position="350"/>
    </location>
</feature>
<organism evidence="2 3">
    <name type="scientific">Pichia angusta</name>
    <name type="common">Yeast</name>
    <name type="synonym">Hansenula polymorpha</name>
    <dbReference type="NCBI Taxonomy" id="870730"/>
    <lineage>
        <taxon>Eukaryota</taxon>
        <taxon>Fungi</taxon>
        <taxon>Dikarya</taxon>
        <taxon>Ascomycota</taxon>
        <taxon>Saccharomycotina</taxon>
        <taxon>Pichiomycetes</taxon>
        <taxon>Pichiales</taxon>
        <taxon>Pichiaceae</taxon>
        <taxon>Ogataea</taxon>
    </lineage>
</organism>
<feature type="region of interest" description="Disordered" evidence="1">
    <location>
        <begin position="221"/>
        <end position="248"/>
    </location>
</feature>
<feature type="compositionally biased region" description="Basic residues" evidence="1">
    <location>
        <begin position="233"/>
        <end position="243"/>
    </location>
</feature>
<dbReference type="AlphaFoldDB" id="A0AAN6DGK6"/>
<dbReference type="EMBL" id="JAHLUX010000005">
    <property type="protein sequence ID" value="KAG7819049.1"/>
    <property type="molecule type" value="Genomic_DNA"/>
</dbReference>
<dbReference type="GeneID" id="66126968"/>
<proteinExistence type="predicted"/>
<feature type="region of interest" description="Disordered" evidence="1">
    <location>
        <begin position="595"/>
        <end position="627"/>
    </location>
</feature>
<sequence length="664" mass="70776">MEMCVSHEQAPCCYSFADSFKSVAGLSVWENLRRVPIFVNFEDAVGKTDIENTYRFINSREIVRLTSSLFAEIDVSGGLVEPFLLARCFLFGFAILVEKDKHERYNRAPMYAVRLNASQPFFDRLAKDFPNLKQHHLDDSYYGFLVAELHTATGAHGQLLPGLPGVQVQPLVSQSGAAVGEQRRAEQAPGLSAHDALSHRRQRRAAQRVQVHDPQGRVVHQGQQGAVCAAPGRRPRRRPRVDRRHGAGVCGAAQGSRAVGFVAYRRQPADLCVVAEPVDAAQRRAAARVACPAHVLGRQLAQVPVQSAARVPVAGRATAHADGQVAPARSRAAGRRVRPAGRVRRPAAAKHRGDPRVARAQDVQRGLHRGDRAALVPGLGRVHDGGRGADGGAVSVRDVRRGGGLETDGEPGFRAVGRSPQRKLDGHFLPVRLGARAQQAPQRQAAAGGVLRDESGRADLRNTRLSAVRGRVAAGADGPDRQGVHPAVCGVRQGLHGVWDEQLRQELSAVHWQQHCGVRARRFRVQLSLVEGVAQLALPQSVQADAAAQGAGAGRRRADRRDGDARVLQPAVCGVCVQQQHGQAVRDARVSGELLDPADGAEQPGAHSGDAPVGDGDSDELAGDSHGTAAGGAAAQLFCRQVPAAARGFRKAAGGAGRVPVELL</sequence>
<feature type="region of interest" description="Disordered" evidence="1">
    <location>
        <begin position="543"/>
        <end position="563"/>
    </location>
</feature>
<name>A0AAN6DGK6_PICAN</name>
<feature type="region of interest" description="Disordered" evidence="1">
    <location>
        <begin position="320"/>
        <end position="421"/>
    </location>
</feature>